<dbReference type="KEGG" id="dan:6501237"/>
<reference evidence="2 3" key="1">
    <citation type="journal article" date="2007" name="Nature">
        <title>Evolution of genes and genomes on the Drosophila phylogeny.</title>
        <authorList>
            <consortium name="Drosophila 12 Genomes Consortium"/>
            <person name="Clark A.G."/>
            <person name="Eisen M.B."/>
            <person name="Smith D.R."/>
            <person name="Bergman C.M."/>
            <person name="Oliver B."/>
            <person name="Markow T.A."/>
            <person name="Kaufman T.C."/>
            <person name="Kellis M."/>
            <person name="Gelbart W."/>
            <person name="Iyer V.N."/>
            <person name="Pollard D.A."/>
            <person name="Sackton T.B."/>
            <person name="Larracuente A.M."/>
            <person name="Singh N.D."/>
            <person name="Abad J.P."/>
            <person name="Abt D.N."/>
            <person name="Adryan B."/>
            <person name="Aguade M."/>
            <person name="Akashi H."/>
            <person name="Anderson W.W."/>
            <person name="Aquadro C.F."/>
            <person name="Ardell D.H."/>
            <person name="Arguello R."/>
            <person name="Artieri C.G."/>
            <person name="Barbash D.A."/>
            <person name="Barker D."/>
            <person name="Barsanti P."/>
            <person name="Batterham P."/>
            <person name="Batzoglou S."/>
            <person name="Begun D."/>
            <person name="Bhutkar A."/>
            <person name="Blanco E."/>
            <person name="Bosak S.A."/>
            <person name="Bradley R.K."/>
            <person name="Brand A.D."/>
            <person name="Brent M.R."/>
            <person name="Brooks A.N."/>
            <person name="Brown R.H."/>
            <person name="Butlin R.K."/>
            <person name="Caggese C."/>
            <person name="Calvi B.R."/>
            <person name="Bernardo de Carvalho A."/>
            <person name="Caspi A."/>
            <person name="Castrezana S."/>
            <person name="Celniker S.E."/>
            <person name="Chang J.L."/>
            <person name="Chapple C."/>
            <person name="Chatterji S."/>
            <person name="Chinwalla A."/>
            <person name="Civetta A."/>
            <person name="Clifton S.W."/>
            <person name="Comeron J.M."/>
            <person name="Costello J.C."/>
            <person name="Coyne J.A."/>
            <person name="Daub J."/>
            <person name="David R.G."/>
            <person name="Delcher A.L."/>
            <person name="Delehaunty K."/>
            <person name="Do C.B."/>
            <person name="Ebling H."/>
            <person name="Edwards K."/>
            <person name="Eickbush T."/>
            <person name="Evans J.D."/>
            <person name="Filipski A."/>
            <person name="Findeiss S."/>
            <person name="Freyhult E."/>
            <person name="Fulton L."/>
            <person name="Fulton R."/>
            <person name="Garcia A.C."/>
            <person name="Gardiner A."/>
            <person name="Garfield D.A."/>
            <person name="Garvin B.E."/>
            <person name="Gibson G."/>
            <person name="Gilbert D."/>
            <person name="Gnerre S."/>
            <person name="Godfrey J."/>
            <person name="Good R."/>
            <person name="Gotea V."/>
            <person name="Gravely B."/>
            <person name="Greenberg A.J."/>
            <person name="Griffiths-Jones S."/>
            <person name="Gross S."/>
            <person name="Guigo R."/>
            <person name="Gustafson E.A."/>
            <person name="Haerty W."/>
            <person name="Hahn M.W."/>
            <person name="Halligan D.L."/>
            <person name="Halpern A.L."/>
            <person name="Halter G.M."/>
            <person name="Han M.V."/>
            <person name="Heger A."/>
            <person name="Hillier L."/>
            <person name="Hinrichs A.S."/>
            <person name="Holmes I."/>
            <person name="Hoskins R.A."/>
            <person name="Hubisz M.J."/>
            <person name="Hultmark D."/>
            <person name="Huntley M.A."/>
            <person name="Jaffe D.B."/>
            <person name="Jagadeeshan S."/>
            <person name="Jeck W.R."/>
            <person name="Johnson J."/>
            <person name="Jones C.D."/>
            <person name="Jordan W.C."/>
            <person name="Karpen G.H."/>
            <person name="Kataoka E."/>
            <person name="Keightley P.D."/>
            <person name="Kheradpour P."/>
            <person name="Kirkness E.F."/>
            <person name="Koerich L.B."/>
            <person name="Kristiansen K."/>
            <person name="Kudrna D."/>
            <person name="Kulathinal R.J."/>
            <person name="Kumar S."/>
            <person name="Kwok R."/>
            <person name="Lander E."/>
            <person name="Langley C.H."/>
            <person name="Lapoint R."/>
            <person name="Lazzaro B.P."/>
            <person name="Lee S.J."/>
            <person name="Levesque L."/>
            <person name="Li R."/>
            <person name="Lin C.F."/>
            <person name="Lin M.F."/>
            <person name="Lindblad-Toh K."/>
            <person name="Llopart A."/>
            <person name="Long M."/>
            <person name="Low L."/>
            <person name="Lozovsky E."/>
            <person name="Lu J."/>
            <person name="Luo M."/>
            <person name="Machado C.A."/>
            <person name="Makalowski W."/>
            <person name="Marzo M."/>
            <person name="Matsuda M."/>
            <person name="Matzkin L."/>
            <person name="McAllister B."/>
            <person name="McBride C.S."/>
            <person name="McKernan B."/>
            <person name="McKernan K."/>
            <person name="Mendez-Lago M."/>
            <person name="Minx P."/>
            <person name="Mollenhauer M.U."/>
            <person name="Montooth K."/>
            <person name="Mount S.M."/>
            <person name="Mu X."/>
            <person name="Myers E."/>
            <person name="Negre B."/>
            <person name="Newfeld S."/>
            <person name="Nielsen R."/>
            <person name="Noor M.A."/>
            <person name="O'Grady P."/>
            <person name="Pachter L."/>
            <person name="Papaceit M."/>
            <person name="Parisi M.J."/>
            <person name="Parisi M."/>
            <person name="Parts L."/>
            <person name="Pedersen J.S."/>
            <person name="Pesole G."/>
            <person name="Phillippy A.M."/>
            <person name="Ponting C.P."/>
            <person name="Pop M."/>
            <person name="Porcelli D."/>
            <person name="Powell J.R."/>
            <person name="Prohaska S."/>
            <person name="Pruitt K."/>
            <person name="Puig M."/>
            <person name="Quesneville H."/>
            <person name="Ram K.R."/>
            <person name="Rand D."/>
            <person name="Rasmussen M.D."/>
            <person name="Reed L.K."/>
            <person name="Reenan R."/>
            <person name="Reily A."/>
            <person name="Remington K.A."/>
            <person name="Rieger T.T."/>
            <person name="Ritchie M.G."/>
            <person name="Robin C."/>
            <person name="Rogers Y.H."/>
            <person name="Rohde C."/>
            <person name="Rozas J."/>
            <person name="Rubenfield M.J."/>
            <person name="Ruiz A."/>
            <person name="Russo S."/>
            <person name="Salzberg S.L."/>
            <person name="Sanchez-Gracia A."/>
            <person name="Saranga D.J."/>
            <person name="Sato H."/>
            <person name="Schaeffer S.W."/>
            <person name="Schatz M.C."/>
            <person name="Schlenke T."/>
            <person name="Schwartz R."/>
            <person name="Segarra C."/>
            <person name="Singh R.S."/>
            <person name="Sirot L."/>
            <person name="Sirota M."/>
            <person name="Sisneros N.B."/>
            <person name="Smith C.D."/>
            <person name="Smith T.F."/>
            <person name="Spieth J."/>
            <person name="Stage D.E."/>
            <person name="Stark A."/>
            <person name="Stephan W."/>
            <person name="Strausberg R.L."/>
            <person name="Strempel S."/>
            <person name="Sturgill D."/>
            <person name="Sutton G."/>
            <person name="Sutton G.G."/>
            <person name="Tao W."/>
            <person name="Teichmann S."/>
            <person name="Tobari Y.N."/>
            <person name="Tomimura Y."/>
            <person name="Tsolas J.M."/>
            <person name="Valente V.L."/>
            <person name="Venter E."/>
            <person name="Venter J.C."/>
            <person name="Vicario S."/>
            <person name="Vieira F.G."/>
            <person name="Vilella A.J."/>
            <person name="Villasante A."/>
            <person name="Walenz B."/>
            <person name="Wang J."/>
            <person name="Wasserman M."/>
            <person name="Watts T."/>
            <person name="Wilson D."/>
            <person name="Wilson R.K."/>
            <person name="Wing R.A."/>
            <person name="Wolfner M.F."/>
            <person name="Wong A."/>
            <person name="Wong G.K."/>
            <person name="Wu C.I."/>
            <person name="Wu G."/>
            <person name="Yamamoto D."/>
            <person name="Yang H.P."/>
            <person name="Yang S.P."/>
            <person name="Yorke J.A."/>
            <person name="Yoshida K."/>
            <person name="Zdobnov E."/>
            <person name="Zhang P."/>
            <person name="Zhang Y."/>
            <person name="Zimin A.V."/>
            <person name="Baldwin J."/>
            <person name="Abdouelleil A."/>
            <person name="Abdulkadir J."/>
            <person name="Abebe A."/>
            <person name="Abera B."/>
            <person name="Abreu J."/>
            <person name="Acer S.C."/>
            <person name="Aftuck L."/>
            <person name="Alexander A."/>
            <person name="An P."/>
            <person name="Anderson E."/>
            <person name="Anderson S."/>
            <person name="Arachi H."/>
            <person name="Azer M."/>
            <person name="Bachantsang P."/>
            <person name="Barry A."/>
            <person name="Bayul T."/>
            <person name="Berlin A."/>
            <person name="Bessette D."/>
            <person name="Bloom T."/>
            <person name="Blye J."/>
            <person name="Boguslavskiy L."/>
            <person name="Bonnet C."/>
            <person name="Boukhgalter B."/>
            <person name="Bourzgui I."/>
            <person name="Brown A."/>
            <person name="Cahill P."/>
            <person name="Channer S."/>
            <person name="Cheshatsang Y."/>
            <person name="Chuda L."/>
            <person name="Citroen M."/>
            <person name="Collymore A."/>
            <person name="Cooke P."/>
            <person name="Costello M."/>
            <person name="D'Aco K."/>
            <person name="Daza R."/>
            <person name="De Haan G."/>
            <person name="DeGray S."/>
            <person name="DeMaso C."/>
            <person name="Dhargay N."/>
            <person name="Dooley K."/>
            <person name="Dooley E."/>
            <person name="Doricent M."/>
            <person name="Dorje P."/>
            <person name="Dorjee K."/>
            <person name="Dupes A."/>
            <person name="Elong R."/>
            <person name="Falk J."/>
            <person name="Farina A."/>
            <person name="Faro S."/>
            <person name="Ferguson D."/>
            <person name="Fisher S."/>
            <person name="Foley C.D."/>
            <person name="Franke A."/>
            <person name="Friedrich D."/>
            <person name="Gadbois L."/>
            <person name="Gearin G."/>
            <person name="Gearin C.R."/>
            <person name="Giannoukos G."/>
            <person name="Goode T."/>
            <person name="Graham J."/>
            <person name="Grandbois E."/>
            <person name="Grewal S."/>
            <person name="Gyaltsen K."/>
            <person name="Hafez N."/>
            <person name="Hagos B."/>
            <person name="Hall J."/>
            <person name="Henson C."/>
            <person name="Hollinger A."/>
            <person name="Honan T."/>
            <person name="Huard M.D."/>
            <person name="Hughes L."/>
            <person name="Hurhula B."/>
            <person name="Husby M.E."/>
            <person name="Kamat A."/>
            <person name="Kanga B."/>
            <person name="Kashin S."/>
            <person name="Khazanovich D."/>
            <person name="Kisner P."/>
            <person name="Lance K."/>
            <person name="Lara M."/>
            <person name="Lee W."/>
            <person name="Lennon N."/>
            <person name="Letendre F."/>
            <person name="LeVine R."/>
            <person name="Lipovsky A."/>
            <person name="Liu X."/>
            <person name="Liu J."/>
            <person name="Liu S."/>
            <person name="Lokyitsang T."/>
            <person name="Lokyitsang Y."/>
            <person name="Lubonja R."/>
            <person name="Lui A."/>
            <person name="MacDonald P."/>
            <person name="Magnisalis V."/>
            <person name="Maru K."/>
            <person name="Matthews C."/>
            <person name="McCusker W."/>
            <person name="McDonough S."/>
            <person name="Mehta T."/>
            <person name="Meldrim J."/>
            <person name="Meneus L."/>
            <person name="Mihai O."/>
            <person name="Mihalev A."/>
            <person name="Mihova T."/>
            <person name="Mittelman R."/>
            <person name="Mlenga V."/>
            <person name="Montmayeur A."/>
            <person name="Mulrain L."/>
            <person name="Navidi A."/>
            <person name="Naylor J."/>
            <person name="Negash T."/>
            <person name="Nguyen T."/>
            <person name="Nguyen N."/>
            <person name="Nicol R."/>
            <person name="Norbu C."/>
            <person name="Norbu N."/>
            <person name="Novod N."/>
            <person name="O'Neill B."/>
            <person name="Osman S."/>
            <person name="Markiewicz E."/>
            <person name="Oyono O.L."/>
            <person name="Patti C."/>
            <person name="Phunkhang P."/>
            <person name="Pierre F."/>
            <person name="Priest M."/>
            <person name="Raghuraman S."/>
            <person name="Rege F."/>
            <person name="Reyes R."/>
            <person name="Rise C."/>
            <person name="Rogov P."/>
            <person name="Ross K."/>
            <person name="Ryan E."/>
            <person name="Settipalli S."/>
            <person name="Shea T."/>
            <person name="Sherpa N."/>
            <person name="Shi L."/>
            <person name="Shih D."/>
            <person name="Sparrow T."/>
            <person name="Spaulding J."/>
            <person name="Stalker J."/>
            <person name="Stange-Thomann N."/>
            <person name="Stavropoulos S."/>
            <person name="Stone C."/>
            <person name="Strader C."/>
            <person name="Tesfaye S."/>
            <person name="Thomson T."/>
            <person name="Thoulutsang Y."/>
            <person name="Thoulutsang D."/>
            <person name="Topham K."/>
            <person name="Topping I."/>
            <person name="Tsamla T."/>
            <person name="Vassiliev H."/>
            <person name="Vo A."/>
            <person name="Wangchuk T."/>
            <person name="Wangdi T."/>
            <person name="Weiand M."/>
            <person name="Wilkinson J."/>
            <person name="Wilson A."/>
            <person name="Yadav S."/>
            <person name="Young G."/>
            <person name="Yu Q."/>
            <person name="Zembek L."/>
            <person name="Zhong D."/>
            <person name="Zimmer A."/>
            <person name="Zwirko Z."/>
            <person name="Jaffe D.B."/>
            <person name="Alvarez P."/>
            <person name="Brockman W."/>
            <person name="Butler J."/>
            <person name="Chin C."/>
            <person name="Gnerre S."/>
            <person name="Grabherr M."/>
            <person name="Kleber M."/>
            <person name="Mauceli E."/>
            <person name="MacCallum I."/>
        </authorList>
    </citation>
    <scope>NUCLEOTIDE SEQUENCE [LARGE SCALE GENOMIC DNA]</scope>
    <source>
        <strain evidence="3">Tucson 14024-0371.13</strain>
    </source>
</reference>
<protein>
    <submittedName>
        <fullName evidence="2">Uncharacterized protein</fullName>
    </submittedName>
</protein>
<keyword evidence="3" id="KW-1185">Reference proteome</keyword>
<accession>B3M2D5</accession>
<dbReference type="EMBL" id="CH902617">
    <property type="protein sequence ID" value="EDV43388.1"/>
    <property type="molecule type" value="Genomic_DNA"/>
</dbReference>
<evidence type="ECO:0000313" key="2">
    <source>
        <dbReference type="EMBL" id="EDV43388.1"/>
    </source>
</evidence>
<dbReference type="InterPro" id="IPR006623">
    <property type="entry name" value="THEG"/>
</dbReference>
<evidence type="ECO:0000256" key="1">
    <source>
        <dbReference type="SAM" id="MobiDB-lite"/>
    </source>
</evidence>
<dbReference type="Proteomes" id="UP000007801">
    <property type="component" value="Unassembled WGS sequence"/>
</dbReference>
<dbReference type="OrthoDB" id="7869288at2759"/>
<proteinExistence type="predicted"/>
<gene>
    <name evidence="2" type="primary">Dana\GF18463</name>
    <name evidence="2" type="synonym">dana_GLEANR_19719</name>
    <name evidence="2" type="ORF">GF18463</name>
</gene>
<feature type="compositionally biased region" description="Basic and acidic residues" evidence="1">
    <location>
        <begin position="10"/>
        <end position="19"/>
    </location>
</feature>
<dbReference type="eggNOG" id="ENOG502TCTW">
    <property type="taxonomic scope" value="Eukaryota"/>
</dbReference>
<sequence length="237" mass="28023">MSDARLVRSSQREWCDRNSKPKPPFYTPFTRPNPTRWQKPGPMGRDDWANFHKQYQGTSRVEMARRLAGGRVNSDRAIVNSGKKPPLREQVSSDVFERLSQPKWQREKYVPPEKEIFPYRPHIRGRCPPMPEKGRPSRKPKVPCCFQHKDLEIEFWSNIRFPVSRKALCAQPKKAIITLSKPREYPPPQHCPIPDRPDDLFVPRRNKMTPMQWRLHRQRLEFLAKPPSRVLAELCRN</sequence>
<dbReference type="AlphaFoldDB" id="B3M2D5"/>
<dbReference type="GeneID" id="6501237"/>
<dbReference type="InParanoid" id="B3M2D5"/>
<name>B3M2D5_DROAN</name>
<evidence type="ECO:0000313" key="3">
    <source>
        <dbReference type="Proteomes" id="UP000007801"/>
    </source>
</evidence>
<dbReference type="SMART" id="SM00705">
    <property type="entry name" value="THEG"/>
    <property type="match status" value="2"/>
</dbReference>
<dbReference type="HOGENOM" id="CLU_095095_0_0_1"/>
<feature type="region of interest" description="Disordered" evidence="1">
    <location>
        <begin position="1"/>
        <end position="46"/>
    </location>
</feature>
<dbReference type="PhylomeDB" id="B3M2D5"/>
<dbReference type="OMA" id="LSMPRWQ"/>
<organism evidence="2 3">
    <name type="scientific">Drosophila ananassae</name>
    <name type="common">Fruit fly</name>
    <dbReference type="NCBI Taxonomy" id="7217"/>
    <lineage>
        <taxon>Eukaryota</taxon>
        <taxon>Metazoa</taxon>
        <taxon>Ecdysozoa</taxon>
        <taxon>Arthropoda</taxon>
        <taxon>Hexapoda</taxon>
        <taxon>Insecta</taxon>
        <taxon>Pterygota</taxon>
        <taxon>Neoptera</taxon>
        <taxon>Endopterygota</taxon>
        <taxon>Diptera</taxon>
        <taxon>Brachycera</taxon>
        <taxon>Muscomorpha</taxon>
        <taxon>Ephydroidea</taxon>
        <taxon>Drosophilidae</taxon>
        <taxon>Drosophila</taxon>
        <taxon>Sophophora</taxon>
    </lineage>
</organism>
<dbReference type="STRING" id="7217.B3M2D5"/>